<dbReference type="InterPro" id="IPR001763">
    <property type="entry name" value="Rhodanese-like_dom"/>
</dbReference>
<feature type="compositionally biased region" description="Basic and acidic residues" evidence="5">
    <location>
        <begin position="325"/>
        <end position="363"/>
    </location>
</feature>
<dbReference type="GO" id="GO:0016579">
    <property type="term" value="P:protein deubiquitination"/>
    <property type="evidence" value="ECO:0007669"/>
    <property type="project" value="InterPro"/>
</dbReference>
<evidence type="ECO:0000256" key="4">
    <source>
        <dbReference type="SAM" id="Coils"/>
    </source>
</evidence>
<dbReference type="Pfam" id="PF00443">
    <property type="entry name" value="UCH"/>
    <property type="match status" value="1"/>
</dbReference>
<dbReference type="SUPFAM" id="SSF54001">
    <property type="entry name" value="Cysteine proteinases"/>
    <property type="match status" value="1"/>
</dbReference>
<dbReference type="CDD" id="cd02674">
    <property type="entry name" value="Peptidase_C19R"/>
    <property type="match status" value="1"/>
</dbReference>
<dbReference type="PROSITE" id="PS00972">
    <property type="entry name" value="USP_1"/>
    <property type="match status" value="1"/>
</dbReference>
<dbReference type="Proteomes" id="UP001497525">
    <property type="component" value="Unassembled WGS sequence"/>
</dbReference>
<dbReference type="AlphaFoldDB" id="A0AAV2TL21"/>
<dbReference type="InterPro" id="IPR001394">
    <property type="entry name" value="Peptidase_C19_UCH"/>
</dbReference>
<dbReference type="PANTHER" id="PTHR21646">
    <property type="entry name" value="UBIQUITIN CARBOXYL-TERMINAL HYDROLASE"/>
    <property type="match status" value="1"/>
</dbReference>
<dbReference type="SUPFAM" id="SSF140856">
    <property type="entry name" value="USP8 N-terminal domain-like"/>
    <property type="match status" value="1"/>
</dbReference>
<keyword evidence="3" id="KW-0645">Protease</keyword>
<dbReference type="InterPro" id="IPR036873">
    <property type="entry name" value="Rhodanese-like_dom_sf"/>
</dbReference>
<dbReference type="PROSITE" id="PS50206">
    <property type="entry name" value="RHODANESE_3"/>
    <property type="match status" value="1"/>
</dbReference>
<dbReference type="InterPro" id="IPR038765">
    <property type="entry name" value="Papain-like_cys_pep_sf"/>
</dbReference>
<feature type="region of interest" description="Disordered" evidence="5">
    <location>
        <begin position="115"/>
        <end position="145"/>
    </location>
</feature>
<proteinExistence type="inferred from homology"/>
<evidence type="ECO:0000256" key="1">
    <source>
        <dbReference type="ARBA" id="ARBA00000707"/>
    </source>
</evidence>
<evidence type="ECO:0000256" key="3">
    <source>
        <dbReference type="RuleBase" id="RU366025"/>
    </source>
</evidence>
<sequence>MTRKALYKAASLDELKRIATIPIRSNSLKGLQNAMSECFRQANDCCEIDEEAAYILYMRYFDCYERLKQLTDNKMRQSVFTAAFKKQLLQAIDQLESLHKSLKARYDELNDLQLEDMLPSPPRSSPILNSPKDEKSDQPAPSQPHGWISVAELASAVRKKRKMLVIDLRSENEFEACHMKYKDVISFPADKYLSSGTTFSTVSSLISRGPSKGAWDTRGDYEAVVLLDQSTNSGGSNRSVLETLKPSHPLLLMKDAVYKWDAQHVVKTEPVVLDGGMQEFLLRYAPLTTNPDYCVHPPNADGTESSKRLLDVDNIDYPDIVARERERAEAEKRRAEEERRREEERIRAEREAELARLRQERTNKIRPPPPVIKPLNLPERTADSASNGTPNDSSMSRIDSSTDLLMEERLRRLRNVKPKTGAETLGKGDKTSMPTFDRNLKPASYPNSLASSSKIEPDLGLNELTPDSGPPDLIKSTQVEPPPVSPHHNTRTMVRSQSSSRFLAPEPPNPISGGSDSPNPGSLLVSSQPDSRSPSPPPPPYKSDGNASAPQQMVSSDASHGLGKPLTPVPSSIEPHSPLPSCHLRPQGLRNLGNTCYMNAVLQSLAHNRALATFFLRRLDSEYKNVTNPLGYGGEVSTQFQRLFSAMWSGPDCTDELYKWKAVVGRHRPSFAGCEQQDSLEFLLFLLDGLHEDMNEARSGTQDVTTEQLPEAEEEKLEIEKRSTVAWTNYKLANKSVIVSTFQGQLLSSIQCRTCLKRSSKFDAFMCLSLPLPDSSPCTLQACVKLFGSPEEMTGLCQWLCPQCKRRTDATKQITVFRLPRYLIVHFKRFHLQQQTWRKRTTDVAFPINRFEPLSDGGVYALYAVLNHYGTMESGHYTAFCRGISDGVWYEYDDSVAMPIPESRIQSNAAYILFYELLPRISVFSD</sequence>
<dbReference type="Gene3D" id="3.90.70.10">
    <property type="entry name" value="Cysteine proteinases"/>
    <property type="match status" value="1"/>
</dbReference>
<accession>A0AAV2TL21</accession>
<comment type="caution">
    <text evidence="8">The sequence shown here is derived from an EMBL/GenBank/DDBJ whole genome shotgun (WGS) entry which is preliminary data.</text>
</comment>
<dbReference type="Gene3D" id="3.40.250.10">
    <property type="entry name" value="Rhodanese-like domain"/>
    <property type="match status" value="1"/>
</dbReference>
<feature type="coiled-coil region" evidence="4">
    <location>
        <begin position="85"/>
        <end position="112"/>
    </location>
</feature>
<dbReference type="GO" id="GO:0004843">
    <property type="term" value="F:cysteine-type deubiquitinase activity"/>
    <property type="evidence" value="ECO:0007669"/>
    <property type="project" value="UniProtKB-UniRule"/>
</dbReference>
<evidence type="ECO:0000256" key="2">
    <source>
        <dbReference type="ARBA" id="ARBA00009085"/>
    </source>
</evidence>
<dbReference type="Pfam" id="PF08969">
    <property type="entry name" value="USP8_dimer"/>
    <property type="match status" value="1"/>
</dbReference>
<feature type="domain" description="Rhodanese" evidence="6">
    <location>
        <begin position="159"/>
        <end position="289"/>
    </location>
</feature>
<comment type="catalytic activity">
    <reaction evidence="1 3">
        <text>Thiol-dependent hydrolysis of ester, thioester, amide, peptide and isopeptide bonds formed by the C-terminal Gly of ubiquitin (a 76-residue protein attached to proteins as an intracellular targeting signal).</text>
        <dbReference type="EC" id="3.4.19.12"/>
    </reaction>
</comment>
<gene>
    <name evidence="8" type="ORF">CDAUBV1_LOCUS11829</name>
</gene>
<name>A0AAV2TL21_CALDB</name>
<dbReference type="EMBL" id="CAXLJL010000401">
    <property type="protein sequence ID" value="CAL5137526.1"/>
    <property type="molecule type" value="Genomic_DNA"/>
</dbReference>
<dbReference type="InterPro" id="IPR050185">
    <property type="entry name" value="Ub_carboxyl-term_hydrolase"/>
</dbReference>
<keyword evidence="3" id="KW-0378">Hydrolase</keyword>
<feature type="compositionally biased region" description="Polar residues" evidence="5">
    <location>
        <begin position="445"/>
        <end position="454"/>
    </location>
</feature>
<evidence type="ECO:0000313" key="8">
    <source>
        <dbReference type="EMBL" id="CAL5137526.1"/>
    </source>
</evidence>
<comment type="similarity">
    <text evidence="2 3">Belongs to the peptidase C19 family.</text>
</comment>
<dbReference type="PROSITE" id="PS00973">
    <property type="entry name" value="USP_2"/>
    <property type="match status" value="1"/>
</dbReference>
<evidence type="ECO:0000259" key="7">
    <source>
        <dbReference type="PROSITE" id="PS50235"/>
    </source>
</evidence>
<feature type="region of interest" description="Disordered" evidence="5">
    <location>
        <begin position="325"/>
        <end position="399"/>
    </location>
</feature>
<dbReference type="Gene3D" id="1.20.58.80">
    <property type="entry name" value="Phosphotransferase system, lactose/cellobiose-type IIA subunit"/>
    <property type="match status" value="1"/>
</dbReference>
<dbReference type="EC" id="3.4.19.12" evidence="3"/>
<evidence type="ECO:0000259" key="6">
    <source>
        <dbReference type="PROSITE" id="PS50206"/>
    </source>
</evidence>
<feature type="compositionally biased region" description="Polar residues" evidence="5">
    <location>
        <begin position="545"/>
        <end position="558"/>
    </location>
</feature>
<evidence type="ECO:0000313" key="9">
    <source>
        <dbReference type="Proteomes" id="UP001497525"/>
    </source>
</evidence>
<feature type="domain" description="USP" evidence="7">
    <location>
        <begin position="587"/>
        <end position="918"/>
    </location>
</feature>
<feature type="compositionally biased region" description="Polar residues" evidence="5">
    <location>
        <begin position="491"/>
        <end position="501"/>
    </location>
</feature>
<keyword evidence="3" id="KW-0833">Ubl conjugation pathway</keyword>
<protein>
    <recommendedName>
        <fullName evidence="3">Ubiquitin carboxyl-terminal hydrolase</fullName>
        <ecNumber evidence="3">3.4.19.12</ecNumber>
    </recommendedName>
</protein>
<feature type="region of interest" description="Disordered" evidence="5">
    <location>
        <begin position="413"/>
        <end position="582"/>
    </location>
</feature>
<dbReference type="SMART" id="SM00450">
    <property type="entry name" value="RHOD"/>
    <property type="match status" value="1"/>
</dbReference>
<organism evidence="8 9">
    <name type="scientific">Calicophoron daubneyi</name>
    <name type="common">Rumen fluke</name>
    <name type="synonym">Paramphistomum daubneyi</name>
    <dbReference type="NCBI Taxonomy" id="300641"/>
    <lineage>
        <taxon>Eukaryota</taxon>
        <taxon>Metazoa</taxon>
        <taxon>Spiralia</taxon>
        <taxon>Lophotrochozoa</taxon>
        <taxon>Platyhelminthes</taxon>
        <taxon>Trematoda</taxon>
        <taxon>Digenea</taxon>
        <taxon>Plagiorchiida</taxon>
        <taxon>Pronocephalata</taxon>
        <taxon>Paramphistomoidea</taxon>
        <taxon>Paramphistomidae</taxon>
        <taxon>Calicophoron</taxon>
    </lineage>
</organism>
<keyword evidence="4" id="KW-0175">Coiled coil</keyword>
<feature type="compositionally biased region" description="Polar residues" evidence="5">
    <location>
        <begin position="383"/>
        <end position="399"/>
    </location>
</feature>
<dbReference type="PROSITE" id="PS50235">
    <property type="entry name" value="USP_3"/>
    <property type="match status" value="1"/>
</dbReference>
<dbReference type="GO" id="GO:0006508">
    <property type="term" value="P:proteolysis"/>
    <property type="evidence" value="ECO:0007669"/>
    <property type="project" value="UniProtKB-KW"/>
</dbReference>
<dbReference type="SUPFAM" id="SSF52821">
    <property type="entry name" value="Rhodanese/Cell cycle control phosphatase"/>
    <property type="match status" value="1"/>
</dbReference>
<dbReference type="InterPro" id="IPR015063">
    <property type="entry name" value="USP8_dimer"/>
</dbReference>
<reference evidence="8" key="1">
    <citation type="submission" date="2024-06" db="EMBL/GenBank/DDBJ databases">
        <authorList>
            <person name="Liu X."/>
            <person name="Lenzi L."/>
            <person name="Haldenby T S."/>
            <person name="Uol C."/>
        </authorList>
    </citation>
    <scope>NUCLEOTIDE SEQUENCE</scope>
</reference>
<dbReference type="PANTHER" id="PTHR21646:SF46">
    <property type="entry name" value="UBIQUITIN CARBOXYL-TERMINAL HYDROLASE"/>
    <property type="match status" value="1"/>
</dbReference>
<evidence type="ECO:0000256" key="5">
    <source>
        <dbReference type="SAM" id="MobiDB-lite"/>
    </source>
</evidence>
<dbReference type="InterPro" id="IPR028889">
    <property type="entry name" value="USP"/>
</dbReference>
<keyword evidence="3" id="KW-0788">Thiol protease</keyword>
<dbReference type="InterPro" id="IPR018200">
    <property type="entry name" value="USP_CS"/>
</dbReference>